<evidence type="ECO:0000256" key="4">
    <source>
        <dbReference type="ARBA" id="ARBA00023015"/>
    </source>
</evidence>
<dbReference type="InterPro" id="IPR001138">
    <property type="entry name" value="Zn2Cys6_DnaBD"/>
</dbReference>
<dbReference type="Proteomes" id="UP000319257">
    <property type="component" value="Unassembled WGS sequence"/>
</dbReference>
<dbReference type="GO" id="GO:0003677">
    <property type="term" value="F:DNA binding"/>
    <property type="evidence" value="ECO:0007669"/>
    <property type="project" value="UniProtKB-KW"/>
</dbReference>
<reference evidence="10 11" key="1">
    <citation type="submission" date="2019-06" db="EMBL/GenBank/DDBJ databases">
        <title>Draft genome sequence of the filamentous fungus Phialemoniopsis curvata isolated from diesel fuel.</title>
        <authorList>
            <person name="Varaljay V.A."/>
            <person name="Lyon W.J."/>
            <person name="Crouch A.L."/>
            <person name="Drake C.E."/>
            <person name="Hollomon J.M."/>
            <person name="Nadeau L.J."/>
            <person name="Nunn H.S."/>
            <person name="Stevenson B.S."/>
            <person name="Bojanowski C.L."/>
            <person name="Crookes-Goodson W.J."/>
        </authorList>
    </citation>
    <scope>NUCLEOTIDE SEQUENCE [LARGE SCALE GENOMIC DNA]</scope>
    <source>
        <strain evidence="10 11">D216</strain>
    </source>
</reference>
<dbReference type="STRING" id="1093900.A0A507B1F6"/>
<protein>
    <recommendedName>
        <fullName evidence="9">Zn(2)-C6 fungal-type domain-containing protein</fullName>
    </recommendedName>
</protein>
<dbReference type="SUPFAM" id="SSF57701">
    <property type="entry name" value="Zn2/Cys6 DNA-binding domain"/>
    <property type="match status" value="1"/>
</dbReference>
<evidence type="ECO:0000256" key="8">
    <source>
        <dbReference type="SAM" id="MobiDB-lite"/>
    </source>
</evidence>
<evidence type="ECO:0000256" key="2">
    <source>
        <dbReference type="ARBA" id="ARBA00022723"/>
    </source>
</evidence>
<evidence type="ECO:0000256" key="7">
    <source>
        <dbReference type="ARBA" id="ARBA00023242"/>
    </source>
</evidence>
<evidence type="ECO:0000313" key="11">
    <source>
        <dbReference type="Proteomes" id="UP000319257"/>
    </source>
</evidence>
<evidence type="ECO:0000256" key="6">
    <source>
        <dbReference type="ARBA" id="ARBA00023163"/>
    </source>
</evidence>
<dbReference type="CDD" id="cd00067">
    <property type="entry name" value="GAL4"/>
    <property type="match status" value="1"/>
</dbReference>
<keyword evidence="6" id="KW-0804">Transcription</keyword>
<dbReference type="InParanoid" id="A0A507B1F6"/>
<keyword evidence="7" id="KW-0539">Nucleus</keyword>
<name>A0A507B1F6_9PEZI</name>
<dbReference type="InterPro" id="IPR007219">
    <property type="entry name" value="XnlR_reg_dom"/>
</dbReference>
<dbReference type="SMART" id="SM00066">
    <property type="entry name" value="GAL4"/>
    <property type="match status" value="1"/>
</dbReference>
<proteinExistence type="predicted"/>
<dbReference type="GO" id="GO:0000981">
    <property type="term" value="F:DNA-binding transcription factor activity, RNA polymerase II-specific"/>
    <property type="evidence" value="ECO:0007669"/>
    <property type="project" value="InterPro"/>
</dbReference>
<feature type="compositionally biased region" description="Polar residues" evidence="8">
    <location>
        <begin position="684"/>
        <end position="698"/>
    </location>
</feature>
<dbReference type="PANTHER" id="PTHR31313">
    <property type="entry name" value="TY1 ENHANCER ACTIVATOR"/>
    <property type="match status" value="1"/>
</dbReference>
<dbReference type="GO" id="GO:0005634">
    <property type="term" value="C:nucleus"/>
    <property type="evidence" value="ECO:0007669"/>
    <property type="project" value="UniProtKB-SubCell"/>
</dbReference>
<evidence type="ECO:0000313" key="10">
    <source>
        <dbReference type="EMBL" id="TPX12544.1"/>
    </source>
</evidence>
<dbReference type="OrthoDB" id="4161332at2759"/>
<feature type="region of interest" description="Disordered" evidence="8">
    <location>
        <begin position="677"/>
        <end position="698"/>
    </location>
</feature>
<organism evidence="10 11">
    <name type="scientific">Thyridium curvatum</name>
    <dbReference type="NCBI Taxonomy" id="1093900"/>
    <lineage>
        <taxon>Eukaryota</taxon>
        <taxon>Fungi</taxon>
        <taxon>Dikarya</taxon>
        <taxon>Ascomycota</taxon>
        <taxon>Pezizomycotina</taxon>
        <taxon>Sordariomycetes</taxon>
        <taxon>Sordariomycetidae</taxon>
        <taxon>Thyridiales</taxon>
        <taxon>Thyridiaceae</taxon>
        <taxon>Thyridium</taxon>
    </lineage>
</organism>
<dbReference type="EMBL" id="SKBQ01000003">
    <property type="protein sequence ID" value="TPX12544.1"/>
    <property type="molecule type" value="Genomic_DNA"/>
</dbReference>
<evidence type="ECO:0000256" key="3">
    <source>
        <dbReference type="ARBA" id="ARBA00022833"/>
    </source>
</evidence>
<dbReference type="PANTHER" id="PTHR31313:SF85">
    <property type="entry name" value="ZN(II)2CYS6 TRANSCRIPTION FACTOR (EUROFUNG)"/>
    <property type="match status" value="1"/>
</dbReference>
<comment type="caution">
    <text evidence="10">The sequence shown here is derived from an EMBL/GenBank/DDBJ whole genome shotgun (WGS) entry which is preliminary data.</text>
</comment>
<dbReference type="AlphaFoldDB" id="A0A507B1F6"/>
<dbReference type="GeneID" id="41968168"/>
<gene>
    <name evidence="10" type="ORF">E0L32_000721</name>
</gene>
<dbReference type="Gene3D" id="4.10.240.10">
    <property type="entry name" value="Zn(2)-C6 fungal-type DNA-binding domain"/>
    <property type="match status" value="1"/>
</dbReference>
<keyword evidence="3" id="KW-0862">Zinc</keyword>
<dbReference type="RefSeq" id="XP_030994255.1">
    <property type="nucleotide sequence ID" value="XM_031141935.1"/>
</dbReference>
<dbReference type="InterPro" id="IPR051615">
    <property type="entry name" value="Transcr_Regulatory_Elem"/>
</dbReference>
<keyword evidence="11" id="KW-1185">Reference proteome</keyword>
<evidence type="ECO:0000256" key="1">
    <source>
        <dbReference type="ARBA" id="ARBA00004123"/>
    </source>
</evidence>
<keyword evidence="5" id="KW-0238">DNA-binding</keyword>
<dbReference type="PRINTS" id="PR00755">
    <property type="entry name" value="AFLATOXINBRP"/>
</dbReference>
<dbReference type="SMART" id="SM00906">
    <property type="entry name" value="Fungal_trans"/>
    <property type="match status" value="1"/>
</dbReference>
<accession>A0A507B1F6</accession>
<dbReference type="GO" id="GO:0006351">
    <property type="term" value="P:DNA-templated transcription"/>
    <property type="evidence" value="ECO:0007669"/>
    <property type="project" value="InterPro"/>
</dbReference>
<dbReference type="PROSITE" id="PS00463">
    <property type="entry name" value="ZN2_CY6_FUNGAL_1"/>
    <property type="match status" value="1"/>
</dbReference>
<sequence>MSSAGDARRFKKSAFSCDTCRKRKVKCGGEQPVCKRCVGRDEPCVYKLNPTLSYTERLEGRVKALEAEVQALRVQRQSSPVPSPSTAIEQSTSHLRHVFEGLKLDEKGRITYHGPTSLFHPIAGHQESTEPADVALVREGALPNFEGDTRARLVTNAWYQRARETESDIPALFQHLLDTHWCWVQPLFNFIYRPAFTRDIESLGPYYSHTLMNAIFMHSVRWVKNDPEVMSKLEPYEKGGIFGRHVRTLVFDEISRGDFSIPTVQTMLLLSAHECSSGNAAQAWVYSGIAFRLIDQLGICIDGQRYAGSAHLSDEDIEIRNRLFWSCYFWDKMLSLYLGRSPSLKSSAVSPPQMLNDDSAEHDLWLPHGVTLPTGIEYPPTPARSTSCFMKMCELSVILNEILIHMYDPLQQNTEAEIQACMSQEEVALDKWWRELPETLRLDPDALPSLAPPSHIVTLNCLYHTFRVLLYRPLLTQRMVQATGEMDHLGKCVVSASTTLSIFDLFSRTFGYRYCTMSMSYCVYIAASIFLLQLQAAPQSMADFSRLEYCLHALKRLADTNKGRVLLSNQWLTSLLTPSPLAVMSTALDTIVQALNTMDIHIEDDVSQASKLTELQPNTQSMTTAYGTEHSTAQADVRILREDAPQALSSTEERSRLLSFEPLSVSLGGIEQIAGCTRGHDSGNQETIDPSLLSTGLL</sequence>
<keyword evidence="4" id="KW-0805">Transcription regulation</keyword>
<evidence type="ECO:0000259" key="9">
    <source>
        <dbReference type="PROSITE" id="PS50048"/>
    </source>
</evidence>
<keyword evidence="2" id="KW-0479">Metal-binding</keyword>
<dbReference type="GO" id="GO:0008270">
    <property type="term" value="F:zinc ion binding"/>
    <property type="evidence" value="ECO:0007669"/>
    <property type="project" value="InterPro"/>
</dbReference>
<dbReference type="InterPro" id="IPR036864">
    <property type="entry name" value="Zn2-C6_fun-type_DNA-bd_sf"/>
</dbReference>
<dbReference type="PROSITE" id="PS50048">
    <property type="entry name" value="ZN2_CY6_FUNGAL_2"/>
    <property type="match status" value="1"/>
</dbReference>
<comment type="subcellular location">
    <subcellularLocation>
        <location evidence="1">Nucleus</location>
    </subcellularLocation>
</comment>
<dbReference type="CDD" id="cd12148">
    <property type="entry name" value="fungal_TF_MHR"/>
    <property type="match status" value="1"/>
</dbReference>
<feature type="domain" description="Zn(2)-C6 fungal-type" evidence="9">
    <location>
        <begin position="16"/>
        <end position="46"/>
    </location>
</feature>
<dbReference type="Pfam" id="PF00172">
    <property type="entry name" value="Zn_clus"/>
    <property type="match status" value="1"/>
</dbReference>
<evidence type="ECO:0000256" key="5">
    <source>
        <dbReference type="ARBA" id="ARBA00023125"/>
    </source>
</evidence>
<dbReference type="Pfam" id="PF04082">
    <property type="entry name" value="Fungal_trans"/>
    <property type="match status" value="1"/>
</dbReference>